<dbReference type="RefSeq" id="XP_025397170.1">
    <property type="nucleotide sequence ID" value="XM_025546019.1"/>
</dbReference>
<evidence type="ECO:0000256" key="3">
    <source>
        <dbReference type="ARBA" id="ARBA00022723"/>
    </source>
</evidence>
<reference evidence="9 10" key="1">
    <citation type="submission" date="2016-12" db="EMBL/GenBank/DDBJ databases">
        <title>The genomes of Aspergillus section Nigri reveals drivers in fungal speciation.</title>
        <authorList>
            <consortium name="DOE Joint Genome Institute"/>
            <person name="Vesth T.C."/>
            <person name="Nybo J."/>
            <person name="Theobald S."/>
            <person name="Brandl J."/>
            <person name="Frisvad J.C."/>
            <person name="Nielsen K.F."/>
            <person name="Lyhne E.K."/>
            <person name="Kogle M.E."/>
            <person name="Kuo A."/>
            <person name="Riley R."/>
            <person name="Clum A."/>
            <person name="Nolan M."/>
            <person name="Lipzen A."/>
            <person name="Salamov A."/>
            <person name="Henrissat B."/>
            <person name="Wiebenga A."/>
            <person name="De Vries R.P."/>
            <person name="Grigoriev I.V."/>
            <person name="Mortensen U.H."/>
            <person name="Andersen M.R."/>
            <person name="Baker S.E."/>
        </authorList>
    </citation>
    <scope>NUCLEOTIDE SEQUENCE [LARGE SCALE GENOMIC DNA]</scope>
    <source>
        <strain evidence="9 10">CBS 117.55</strain>
    </source>
</reference>
<evidence type="ECO:0000256" key="1">
    <source>
        <dbReference type="ARBA" id="ARBA00006249"/>
    </source>
</evidence>
<evidence type="ECO:0000256" key="8">
    <source>
        <dbReference type="RuleBase" id="RU361238"/>
    </source>
</evidence>
<evidence type="ECO:0000256" key="5">
    <source>
        <dbReference type="ARBA" id="ARBA00022801"/>
    </source>
</evidence>
<keyword evidence="7" id="KW-1015">Disulfide bond</keyword>
<dbReference type="PANTHER" id="PTHR33938">
    <property type="entry name" value="FERULOYL ESTERASE B-RELATED"/>
    <property type="match status" value="1"/>
</dbReference>
<gene>
    <name evidence="9" type="ORF">BO70DRAFT_388824</name>
</gene>
<organism evidence="9 10">
    <name type="scientific">Aspergillus heteromorphus CBS 117.55</name>
    <dbReference type="NCBI Taxonomy" id="1448321"/>
    <lineage>
        <taxon>Eukaryota</taxon>
        <taxon>Fungi</taxon>
        <taxon>Dikarya</taxon>
        <taxon>Ascomycota</taxon>
        <taxon>Pezizomycotina</taxon>
        <taxon>Eurotiomycetes</taxon>
        <taxon>Eurotiomycetidae</taxon>
        <taxon>Eurotiales</taxon>
        <taxon>Aspergillaceae</taxon>
        <taxon>Aspergillus</taxon>
        <taxon>Aspergillus subgen. Circumdati</taxon>
    </lineage>
</organism>
<dbReference type="InterPro" id="IPR011118">
    <property type="entry name" value="Tannase/feruloyl_esterase"/>
</dbReference>
<feature type="signal peptide" evidence="8">
    <location>
        <begin position="1"/>
        <end position="19"/>
    </location>
</feature>
<dbReference type="GO" id="GO:0046872">
    <property type="term" value="F:metal ion binding"/>
    <property type="evidence" value="ECO:0007669"/>
    <property type="project" value="UniProtKB-KW"/>
</dbReference>
<keyword evidence="6" id="KW-0106">Calcium</keyword>
<dbReference type="Pfam" id="PF07519">
    <property type="entry name" value="Tannase"/>
    <property type="match status" value="1"/>
</dbReference>
<dbReference type="VEuPathDB" id="FungiDB:BO70DRAFT_388824"/>
<feature type="chain" id="PRO_5016194501" description="Carboxylic ester hydrolase" evidence="8">
    <location>
        <begin position="20"/>
        <end position="588"/>
    </location>
</feature>
<evidence type="ECO:0000256" key="4">
    <source>
        <dbReference type="ARBA" id="ARBA00022729"/>
    </source>
</evidence>
<dbReference type="InterPro" id="IPR029058">
    <property type="entry name" value="AB_hydrolase_fold"/>
</dbReference>
<protein>
    <recommendedName>
        <fullName evidence="8">Carboxylic ester hydrolase</fullName>
        <ecNumber evidence="8">3.1.1.-</ecNumber>
    </recommendedName>
</protein>
<evidence type="ECO:0000313" key="9">
    <source>
        <dbReference type="EMBL" id="PWY75045.1"/>
    </source>
</evidence>
<keyword evidence="5 8" id="KW-0378">Hydrolase</keyword>
<evidence type="ECO:0000313" key="10">
    <source>
        <dbReference type="Proteomes" id="UP000247233"/>
    </source>
</evidence>
<keyword evidence="2" id="KW-0719">Serine esterase</keyword>
<dbReference type="AlphaFoldDB" id="A0A317VMD0"/>
<accession>A0A317VMD0</accession>
<keyword evidence="4 8" id="KW-0732">Signal</keyword>
<comment type="similarity">
    <text evidence="1 8">Belongs to the tannase family.</text>
</comment>
<proteinExistence type="inferred from homology"/>
<dbReference type="EC" id="3.1.1.-" evidence="8"/>
<keyword evidence="3" id="KW-0479">Metal-binding</keyword>
<keyword evidence="10" id="KW-1185">Reference proteome</keyword>
<dbReference type="GeneID" id="37068256"/>
<comment type="caution">
    <text evidence="9">The sequence shown here is derived from an EMBL/GenBank/DDBJ whole genome shotgun (WGS) entry which is preliminary data.</text>
</comment>
<evidence type="ECO:0000256" key="6">
    <source>
        <dbReference type="ARBA" id="ARBA00022837"/>
    </source>
</evidence>
<evidence type="ECO:0000256" key="7">
    <source>
        <dbReference type="ARBA" id="ARBA00023157"/>
    </source>
</evidence>
<evidence type="ECO:0000256" key="2">
    <source>
        <dbReference type="ARBA" id="ARBA00022487"/>
    </source>
</evidence>
<dbReference type="GO" id="GO:0030600">
    <property type="term" value="F:feruloyl esterase activity"/>
    <property type="evidence" value="ECO:0007669"/>
    <property type="project" value="UniProtKB-ARBA"/>
</dbReference>
<sequence length="588" mass="63842">MRQSSRAAVAALAAATANAASLSDVCTVANVQSALPANGTILGIDLIPSAVTASTATSSPGGGFGGMMMRSDSDTYEYCNVTIAYTHTGKNDQVIVKYAFPSPSEFENRYYVAGGGGFSLSSDATGGLEYGAVGAATDAGYDAFSNSYDEVVLYGNGTINWDATYMFAYQALGEMTTIAKPLTRGFYGLGDDTKLYTYYEGCSDGGREGWSQVQRYGAEYDGVIVGAPAFRYAQQQVNHIFSATVEHTLDYYPPPCELAKIVNATIEACDPLDGRTDGVVSRTDLCQLHFDLKSIIGEPYYCASENFTSQGFGFSKRAEGSSTTYQPAQNGTVSAEAVAVAQGIYDGLHDSTGKRAYLSWQIAAELADAETQYDSTTDSWVLDITSIGGEYIARFVQLLDLDNLSDLDGVTYDTVVGWMDTAMFRYMDSLQTTLPDITDFHQAGGKIIHYHGESDNSVPTASSIKYWQSVREAMYADASYSDSVTEMADWYQLYLIPGAAHCGTNTLQPGPYPEDNMQTMINWVENGVKPSHLNATVSSGPYDGETQMLCQWPTRPLWSSNTTFDCVHDQKSLDTWNYTFDAFNITVY</sequence>
<dbReference type="Proteomes" id="UP000247233">
    <property type="component" value="Unassembled WGS sequence"/>
</dbReference>
<dbReference type="OrthoDB" id="3039123at2759"/>
<dbReference type="PANTHER" id="PTHR33938:SF7">
    <property type="entry name" value="CARBOXYLIC ESTER HYDROLASE"/>
    <property type="match status" value="1"/>
</dbReference>
<dbReference type="STRING" id="1448321.A0A317VMD0"/>
<dbReference type="EMBL" id="MSFL01000022">
    <property type="protein sequence ID" value="PWY75045.1"/>
    <property type="molecule type" value="Genomic_DNA"/>
</dbReference>
<name>A0A317VMD0_9EURO</name>
<dbReference type="SUPFAM" id="SSF53474">
    <property type="entry name" value="alpha/beta-Hydrolases"/>
    <property type="match status" value="1"/>
</dbReference>